<evidence type="ECO:0000259" key="14">
    <source>
        <dbReference type="Pfam" id="PF00593"/>
    </source>
</evidence>
<evidence type="ECO:0000256" key="12">
    <source>
        <dbReference type="RuleBase" id="RU003357"/>
    </source>
</evidence>
<comment type="caution">
    <text evidence="16">The sequence shown here is derived from an EMBL/GenBank/DDBJ whole genome shotgun (WGS) entry which is preliminary data.</text>
</comment>
<dbReference type="Pfam" id="PF00593">
    <property type="entry name" value="TonB_dep_Rec_b-barrel"/>
    <property type="match status" value="1"/>
</dbReference>
<dbReference type="EMBL" id="JALHAT010000014">
    <property type="protein sequence ID" value="MCJ1961011.1"/>
    <property type="molecule type" value="Genomic_DNA"/>
</dbReference>
<dbReference type="InterPro" id="IPR012910">
    <property type="entry name" value="Plug_dom"/>
</dbReference>
<evidence type="ECO:0000256" key="2">
    <source>
        <dbReference type="ARBA" id="ARBA00022448"/>
    </source>
</evidence>
<dbReference type="Proteomes" id="UP001162802">
    <property type="component" value="Unassembled WGS sequence"/>
</dbReference>
<dbReference type="RefSeq" id="WP_243799686.1">
    <property type="nucleotide sequence ID" value="NZ_JALHAT010000014.1"/>
</dbReference>
<proteinExistence type="inferred from homology"/>
<keyword evidence="8 12" id="KW-0798">TonB box</keyword>
<feature type="chain" id="PRO_5045877468" evidence="13">
    <location>
        <begin position="31"/>
        <end position="796"/>
    </location>
</feature>
<keyword evidence="4" id="KW-0410">Iron transport</keyword>
<keyword evidence="7" id="KW-0406">Ion transport</keyword>
<dbReference type="InterPro" id="IPR000531">
    <property type="entry name" value="Beta-barrel_TonB"/>
</dbReference>
<dbReference type="PROSITE" id="PS52016">
    <property type="entry name" value="TONB_DEPENDENT_REC_3"/>
    <property type="match status" value="1"/>
</dbReference>
<evidence type="ECO:0000256" key="4">
    <source>
        <dbReference type="ARBA" id="ARBA00022496"/>
    </source>
</evidence>
<keyword evidence="2 11" id="KW-0813">Transport</keyword>
<evidence type="ECO:0000256" key="9">
    <source>
        <dbReference type="ARBA" id="ARBA00023136"/>
    </source>
</evidence>
<keyword evidence="9 11" id="KW-0472">Membrane</keyword>
<evidence type="ECO:0000256" key="7">
    <source>
        <dbReference type="ARBA" id="ARBA00023065"/>
    </source>
</evidence>
<accession>A0ABT0ACU3</accession>
<feature type="domain" description="TonB-dependent receptor plug" evidence="15">
    <location>
        <begin position="64"/>
        <end position="174"/>
    </location>
</feature>
<name>A0ABT0ACU3_9SPHN</name>
<dbReference type="InterPro" id="IPR036942">
    <property type="entry name" value="Beta-barrel_TonB_sf"/>
</dbReference>
<evidence type="ECO:0000313" key="16">
    <source>
        <dbReference type="EMBL" id="MCJ1961011.1"/>
    </source>
</evidence>
<feature type="domain" description="TonB-dependent receptor-like beta-barrel" evidence="14">
    <location>
        <begin position="330"/>
        <end position="757"/>
    </location>
</feature>
<comment type="similarity">
    <text evidence="11 12">Belongs to the TonB-dependent receptor family.</text>
</comment>
<keyword evidence="16" id="KW-0675">Receptor</keyword>
<keyword evidence="13" id="KW-0732">Signal</keyword>
<evidence type="ECO:0000256" key="8">
    <source>
        <dbReference type="ARBA" id="ARBA00023077"/>
    </source>
</evidence>
<evidence type="ECO:0000256" key="5">
    <source>
        <dbReference type="ARBA" id="ARBA00022692"/>
    </source>
</evidence>
<sequence>MQITSRSGLRYALLATASAATLFTATGARAQDTAETTSEPQQQTTSDAAMREIIVTAQFRSQKLQDTPLSITAVDAALLEARNQTDLSQVAGQAPNVQLTEMGGAFGSSMAVYIRGIGQYDFNPAYEPGVGMYIDDVYYATLTGNIMDLLDLERVEILRGPQGTLTGRNSIGGAIKMFSVKPEPGSSGKVDVVYGARERIDLRASMNFALTDNLYARVAGVYKHQNGYVDQLDYGCVNPDNELGITGNPSTPANCVVDKLGERNYAGVRGSLRFNPTDSFDWIVTGDYTWENRTAAAGVITENNTDLTGADFRCGKFCTYASWYLPAGGQAGQAYYMPNSVKFWGWGVSSDMSVNLSDSINVKSITAYREYQQTYGTDDDYTPNPNIGGGGFNDLTFRFFSQELRVNAELGDFADLTVGGYYSDQKSVYFTRQDIRYIGMGNPALFLQFQGDDPVRADSKALFGTVILHPTPNLNVTGGLRYTKEHKDYTFVRKAWDGGPLVDIFGVGALDGSVAEYDGDRVDYRISVDYRFSDEVLAYATISTGFKGGGVTARPFTQAQAVNGTFDPETLTAYEVGVKTDLLGRTLRMNLSGFYNDYKNMQLPIADCAILDGFPPGEDPFPCAAISNAGDGEMYGVEFELQASPIYGLDIDATVSWIEGNWKRIGPMVGNNIRLEDPLTTPNWRGSFGIQYRGELGDNAGTVTPRFDIAYTGKQGLGRLPGSSELDFNPSRAIANARVTWRNADEDLAISFEVQNLFDKYYYLPIRFAALYGSAGTTYSNVGRPREWAFTVQKKF</sequence>
<evidence type="ECO:0000256" key="10">
    <source>
        <dbReference type="ARBA" id="ARBA00023237"/>
    </source>
</evidence>
<dbReference type="InterPro" id="IPR039426">
    <property type="entry name" value="TonB-dep_rcpt-like"/>
</dbReference>
<dbReference type="Gene3D" id="2.40.170.20">
    <property type="entry name" value="TonB-dependent receptor, beta-barrel domain"/>
    <property type="match status" value="1"/>
</dbReference>
<dbReference type="PANTHER" id="PTHR32552">
    <property type="entry name" value="FERRICHROME IRON RECEPTOR-RELATED"/>
    <property type="match status" value="1"/>
</dbReference>
<protein>
    <submittedName>
        <fullName evidence="16">TonB-dependent receptor</fullName>
    </submittedName>
</protein>
<keyword evidence="17" id="KW-1185">Reference proteome</keyword>
<dbReference type="PANTHER" id="PTHR32552:SF81">
    <property type="entry name" value="TONB-DEPENDENT OUTER MEMBRANE RECEPTOR"/>
    <property type="match status" value="1"/>
</dbReference>
<evidence type="ECO:0000313" key="17">
    <source>
        <dbReference type="Proteomes" id="UP001162802"/>
    </source>
</evidence>
<reference evidence="16" key="1">
    <citation type="submission" date="2022-03" db="EMBL/GenBank/DDBJ databases">
        <title>Identification of a novel bacterium isolated from mangrove sediments.</title>
        <authorList>
            <person name="Pan X."/>
        </authorList>
    </citation>
    <scope>NUCLEOTIDE SEQUENCE</scope>
    <source>
        <strain evidence="16">B2637</strain>
    </source>
</reference>
<keyword evidence="6" id="KW-0408">Iron</keyword>
<evidence type="ECO:0000256" key="3">
    <source>
        <dbReference type="ARBA" id="ARBA00022452"/>
    </source>
</evidence>
<dbReference type="Pfam" id="PF07715">
    <property type="entry name" value="Plug"/>
    <property type="match status" value="1"/>
</dbReference>
<keyword evidence="10 11" id="KW-0998">Cell outer membrane</keyword>
<gene>
    <name evidence="16" type="ORF">MTR65_09995</name>
</gene>
<organism evidence="16 17">
    <name type="scientific">Novosphingobium mangrovi</name>
    <name type="common">ex Hu et al. 2023</name>
    <dbReference type="NCBI Taxonomy" id="2930094"/>
    <lineage>
        <taxon>Bacteria</taxon>
        <taxon>Pseudomonadati</taxon>
        <taxon>Pseudomonadota</taxon>
        <taxon>Alphaproteobacteria</taxon>
        <taxon>Sphingomonadales</taxon>
        <taxon>Sphingomonadaceae</taxon>
        <taxon>Novosphingobium</taxon>
    </lineage>
</organism>
<evidence type="ECO:0000256" key="6">
    <source>
        <dbReference type="ARBA" id="ARBA00023004"/>
    </source>
</evidence>
<comment type="subcellular location">
    <subcellularLocation>
        <location evidence="1 11">Cell outer membrane</location>
        <topology evidence="1 11">Multi-pass membrane protein</topology>
    </subcellularLocation>
</comment>
<feature type="signal peptide" evidence="13">
    <location>
        <begin position="1"/>
        <end position="30"/>
    </location>
</feature>
<dbReference type="SUPFAM" id="SSF56935">
    <property type="entry name" value="Porins"/>
    <property type="match status" value="1"/>
</dbReference>
<evidence type="ECO:0000256" key="11">
    <source>
        <dbReference type="PROSITE-ProRule" id="PRU01360"/>
    </source>
</evidence>
<keyword evidence="3 11" id="KW-1134">Transmembrane beta strand</keyword>
<evidence type="ECO:0000259" key="15">
    <source>
        <dbReference type="Pfam" id="PF07715"/>
    </source>
</evidence>
<evidence type="ECO:0000256" key="1">
    <source>
        <dbReference type="ARBA" id="ARBA00004571"/>
    </source>
</evidence>
<keyword evidence="5 11" id="KW-0812">Transmembrane</keyword>
<evidence type="ECO:0000256" key="13">
    <source>
        <dbReference type="SAM" id="SignalP"/>
    </source>
</evidence>